<name>A0A834W0V0_9FABA</name>
<feature type="domain" description="Retrotransposon Copia-like N-terminal" evidence="1">
    <location>
        <begin position="54"/>
        <end position="100"/>
    </location>
</feature>
<reference evidence="2" key="1">
    <citation type="submission" date="2020-09" db="EMBL/GenBank/DDBJ databases">
        <title>Genome-Enabled Discovery of Anthraquinone Biosynthesis in Senna tora.</title>
        <authorList>
            <person name="Kang S.-H."/>
            <person name="Pandey R.P."/>
            <person name="Lee C.-M."/>
            <person name="Sim J.-S."/>
            <person name="Jeong J.-T."/>
            <person name="Choi B.-S."/>
            <person name="Jung M."/>
            <person name="Ginzburg D."/>
            <person name="Zhao K."/>
            <person name="Won S.Y."/>
            <person name="Oh T.-J."/>
            <person name="Yu Y."/>
            <person name="Kim N.-H."/>
            <person name="Lee O.R."/>
            <person name="Lee T.-H."/>
            <person name="Bashyal P."/>
            <person name="Kim T.-S."/>
            <person name="Lee W.-H."/>
            <person name="Kawkins C."/>
            <person name="Kim C.-K."/>
            <person name="Kim J.S."/>
            <person name="Ahn B.O."/>
            <person name="Rhee S.Y."/>
            <person name="Sohng J.K."/>
        </authorList>
    </citation>
    <scope>NUCLEOTIDE SEQUENCE</scope>
    <source>
        <tissue evidence="2">Leaf</tissue>
    </source>
</reference>
<proteinExistence type="predicted"/>
<protein>
    <recommendedName>
        <fullName evidence="1">Retrotransposon Copia-like N-terminal domain-containing protein</fullName>
    </recommendedName>
</protein>
<sequence>MVSEPGSIEFACQSKRKGKTLAKNLLFKGKKMEDDGNQGGKQSMKQGVSYGLQSSNQPGDSLVNVALNGRNYLPWSIAVKIALEAKQKVGFIDGSIKSPEDEEEYFKWKSVDSMIKTWIVNSIADEISETFVYCHSSKALWDVLEDYFGVSCAPRLYHVQRQTKSLRQEINMAYSGSNEDNNAMNVKGYQPKIESSNPKKKDFSKKDKYFDLCKVNGHTKDTCFKIHGYPEWWK</sequence>
<dbReference type="EMBL" id="JAAIUW010000013">
    <property type="protein sequence ID" value="KAF7801756.1"/>
    <property type="molecule type" value="Genomic_DNA"/>
</dbReference>
<dbReference type="Proteomes" id="UP000634136">
    <property type="component" value="Unassembled WGS sequence"/>
</dbReference>
<evidence type="ECO:0000259" key="1">
    <source>
        <dbReference type="Pfam" id="PF14244"/>
    </source>
</evidence>
<comment type="caution">
    <text evidence="2">The sequence shown here is derived from an EMBL/GenBank/DDBJ whole genome shotgun (WGS) entry which is preliminary data.</text>
</comment>
<evidence type="ECO:0000313" key="2">
    <source>
        <dbReference type="EMBL" id="KAF7801756.1"/>
    </source>
</evidence>
<dbReference type="PANTHER" id="PTHR37610:SF40">
    <property type="entry name" value="OS01G0909600 PROTEIN"/>
    <property type="match status" value="1"/>
</dbReference>
<dbReference type="Pfam" id="PF14244">
    <property type="entry name" value="Retrotran_gag_3"/>
    <property type="match status" value="1"/>
</dbReference>
<accession>A0A834W0V0</accession>
<dbReference type="InterPro" id="IPR029472">
    <property type="entry name" value="Copia-like_N"/>
</dbReference>
<dbReference type="PANTHER" id="PTHR37610">
    <property type="entry name" value="CCHC-TYPE DOMAIN-CONTAINING PROTEIN"/>
    <property type="match status" value="1"/>
</dbReference>
<gene>
    <name evidence="2" type="ORF">G2W53_040867</name>
</gene>
<dbReference type="AlphaFoldDB" id="A0A834W0V0"/>
<organism evidence="2 3">
    <name type="scientific">Senna tora</name>
    <dbReference type="NCBI Taxonomy" id="362788"/>
    <lineage>
        <taxon>Eukaryota</taxon>
        <taxon>Viridiplantae</taxon>
        <taxon>Streptophyta</taxon>
        <taxon>Embryophyta</taxon>
        <taxon>Tracheophyta</taxon>
        <taxon>Spermatophyta</taxon>
        <taxon>Magnoliopsida</taxon>
        <taxon>eudicotyledons</taxon>
        <taxon>Gunneridae</taxon>
        <taxon>Pentapetalae</taxon>
        <taxon>rosids</taxon>
        <taxon>fabids</taxon>
        <taxon>Fabales</taxon>
        <taxon>Fabaceae</taxon>
        <taxon>Caesalpinioideae</taxon>
        <taxon>Cassia clade</taxon>
        <taxon>Senna</taxon>
    </lineage>
</organism>
<evidence type="ECO:0000313" key="3">
    <source>
        <dbReference type="Proteomes" id="UP000634136"/>
    </source>
</evidence>
<keyword evidence="3" id="KW-1185">Reference proteome</keyword>
<dbReference type="OrthoDB" id="5544992at2759"/>